<keyword evidence="3" id="KW-0378">Hydrolase</keyword>
<dbReference type="InterPro" id="IPR029058">
    <property type="entry name" value="AB_hydrolase_fold"/>
</dbReference>
<dbReference type="OrthoDB" id="294702at2759"/>
<dbReference type="OMA" id="ACRYEID"/>
<dbReference type="PANTHER" id="PTHR45763">
    <property type="entry name" value="HYDROLASE, ALPHA/BETA FOLD FAMILY PROTEIN, EXPRESSED-RELATED"/>
    <property type="match status" value="1"/>
</dbReference>
<gene>
    <name evidence="3" type="ORF">L228DRAFT_244401</name>
</gene>
<keyword evidence="4" id="KW-1185">Reference proteome</keyword>
<feature type="compositionally biased region" description="Polar residues" evidence="1">
    <location>
        <begin position="68"/>
        <end position="90"/>
    </location>
</feature>
<sequence length="379" mass="42669">MLQRRAFSGNTRLLATLKSSRPLEPVSIARTRSIFPNLRQLSSLPYTSSKASISTVQLHGLVDKPGSRIQSRRYTTPRNYDPNSPRENQTMTLPDGRELGFAEYGSPTGTPVFYFHGDVGSRIEVVEWDKAAKKNDIRIIGVDRPGMGLSSFQPDRKLLDWPKDVRELARHLGITEYRIIGVSGGGPFVLACAYAIPQNELKAAGVVAGMGLWSYGLRGMRVVPRLTWNLTSWMPGAYGKLLDSLLVPAAQNPDISETDKLAAKIVKEFREGDRKYYEQDPYMTTVLRDVLRAGFQQGSKGLVHDIKIMTRHWGFELKDISQDKVLFWYGLDDENTTPRVGRLMHKEIRQSKLTEYQGTTHFTIMGKHGDKILSELIKA</sequence>
<dbReference type="RefSeq" id="XP_018191100.1">
    <property type="nucleotide sequence ID" value="XM_018331915.1"/>
</dbReference>
<dbReference type="GeneID" id="28897052"/>
<dbReference type="AlphaFoldDB" id="A0A165IYC6"/>
<evidence type="ECO:0000259" key="2">
    <source>
        <dbReference type="Pfam" id="PF00561"/>
    </source>
</evidence>
<accession>A0A165IYC6</accession>
<dbReference type="InterPro" id="IPR000073">
    <property type="entry name" value="AB_hydrolase_1"/>
</dbReference>
<dbReference type="STRING" id="1328760.A0A165IYC6"/>
<dbReference type="SUPFAM" id="SSF53474">
    <property type="entry name" value="alpha/beta-Hydrolases"/>
    <property type="match status" value="1"/>
</dbReference>
<dbReference type="Gene3D" id="3.40.50.1820">
    <property type="entry name" value="alpha/beta hydrolase"/>
    <property type="match status" value="1"/>
</dbReference>
<dbReference type="PANTHER" id="PTHR45763:SF46">
    <property type="entry name" value="AB HYDROLASE-1 DOMAIN-CONTAINING PROTEIN"/>
    <property type="match status" value="1"/>
</dbReference>
<dbReference type="InParanoid" id="A0A165IYC6"/>
<name>A0A165IYC6_XYLHT</name>
<dbReference type="EMBL" id="KV407455">
    <property type="protein sequence ID" value="KZF25545.1"/>
    <property type="molecule type" value="Genomic_DNA"/>
</dbReference>
<dbReference type="Proteomes" id="UP000076632">
    <property type="component" value="Unassembled WGS sequence"/>
</dbReference>
<evidence type="ECO:0000313" key="3">
    <source>
        <dbReference type="EMBL" id="KZF25545.1"/>
    </source>
</evidence>
<proteinExistence type="predicted"/>
<evidence type="ECO:0000256" key="1">
    <source>
        <dbReference type="SAM" id="MobiDB-lite"/>
    </source>
</evidence>
<protein>
    <submittedName>
        <fullName evidence="3">Alpha/beta-hydrolase</fullName>
    </submittedName>
</protein>
<dbReference type="Pfam" id="PF00561">
    <property type="entry name" value="Abhydrolase_1"/>
    <property type="match status" value="1"/>
</dbReference>
<reference evidence="3 4" key="1">
    <citation type="journal article" date="2016" name="Fungal Biol.">
        <title>The genome of Xylona heveae provides a window into fungal endophytism.</title>
        <authorList>
            <person name="Gazis R."/>
            <person name="Kuo A."/>
            <person name="Riley R."/>
            <person name="LaButti K."/>
            <person name="Lipzen A."/>
            <person name="Lin J."/>
            <person name="Amirebrahimi M."/>
            <person name="Hesse C.N."/>
            <person name="Spatafora J.W."/>
            <person name="Henrissat B."/>
            <person name="Hainaut M."/>
            <person name="Grigoriev I.V."/>
            <person name="Hibbett D.S."/>
        </authorList>
    </citation>
    <scope>NUCLEOTIDE SEQUENCE [LARGE SCALE GENOMIC DNA]</scope>
    <source>
        <strain evidence="3 4">TC161</strain>
    </source>
</reference>
<feature type="region of interest" description="Disordered" evidence="1">
    <location>
        <begin position="64"/>
        <end position="90"/>
    </location>
</feature>
<evidence type="ECO:0000313" key="4">
    <source>
        <dbReference type="Proteomes" id="UP000076632"/>
    </source>
</evidence>
<organism evidence="3 4">
    <name type="scientific">Xylona heveae (strain CBS 132557 / TC161)</name>
    <dbReference type="NCBI Taxonomy" id="1328760"/>
    <lineage>
        <taxon>Eukaryota</taxon>
        <taxon>Fungi</taxon>
        <taxon>Dikarya</taxon>
        <taxon>Ascomycota</taxon>
        <taxon>Pezizomycotina</taxon>
        <taxon>Xylonomycetes</taxon>
        <taxon>Xylonales</taxon>
        <taxon>Xylonaceae</taxon>
        <taxon>Xylona</taxon>
    </lineage>
</organism>
<feature type="domain" description="AB hydrolase-1" evidence="2">
    <location>
        <begin position="111"/>
        <end position="198"/>
    </location>
</feature>
<dbReference type="GO" id="GO:0016787">
    <property type="term" value="F:hydrolase activity"/>
    <property type="evidence" value="ECO:0007669"/>
    <property type="project" value="UniProtKB-KW"/>
</dbReference>